<dbReference type="AlphaFoldDB" id="A0A1Y0B2V8"/>
<protein>
    <submittedName>
        <fullName evidence="1">Uncharacterized protein</fullName>
    </submittedName>
</protein>
<gene>
    <name evidence="1" type="ORF">AEK19_MT1544</name>
</gene>
<evidence type="ECO:0000313" key="1">
    <source>
        <dbReference type="EMBL" id="ART31731.1"/>
    </source>
</evidence>
<proteinExistence type="predicted"/>
<organism evidence="1">
    <name type="scientific">Utricularia reniformis</name>
    <dbReference type="NCBI Taxonomy" id="192314"/>
    <lineage>
        <taxon>Eukaryota</taxon>
        <taxon>Viridiplantae</taxon>
        <taxon>Streptophyta</taxon>
        <taxon>Embryophyta</taxon>
        <taxon>Tracheophyta</taxon>
        <taxon>Spermatophyta</taxon>
        <taxon>Magnoliopsida</taxon>
        <taxon>eudicotyledons</taxon>
        <taxon>Gunneridae</taxon>
        <taxon>Pentapetalae</taxon>
        <taxon>asterids</taxon>
        <taxon>lamiids</taxon>
        <taxon>Lamiales</taxon>
        <taxon>Lentibulariaceae</taxon>
        <taxon>Utricularia</taxon>
    </lineage>
</organism>
<name>A0A1Y0B2V8_9LAMI</name>
<dbReference type="EMBL" id="KY774314">
    <property type="protein sequence ID" value="ART31731.1"/>
    <property type="molecule type" value="Genomic_DNA"/>
</dbReference>
<keyword evidence="1" id="KW-0496">Mitochondrion</keyword>
<accession>A0A1Y0B2V8</accession>
<geneLocation type="mitochondrion" evidence="1"/>
<sequence>MLVKSHFSKYSLWIVNVPISFIQFSYCKNLNGFNKSRFIYLDCAYLSHEWYHNPKHLSFAERNTWSE</sequence>
<reference evidence="1" key="1">
    <citation type="submission" date="2017-03" db="EMBL/GenBank/DDBJ databases">
        <title>The mitochondrial genome of the carnivorous plant Utricularia reniformis (Lentibulariaceae): structure, comparative analysis and evolutionary landmarks.</title>
        <authorList>
            <person name="Silva S.R."/>
            <person name="Alvarenga D.O."/>
            <person name="Michael T.P."/>
            <person name="Miranda V.F.O."/>
            <person name="Varani A.M."/>
        </authorList>
    </citation>
    <scope>NUCLEOTIDE SEQUENCE</scope>
</reference>